<organism evidence="2 3">
    <name type="scientific">Aspergillus neoniger (strain CBS 115656)</name>
    <dbReference type="NCBI Taxonomy" id="1448310"/>
    <lineage>
        <taxon>Eukaryota</taxon>
        <taxon>Fungi</taxon>
        <taxon>Dikarya</taxon>
        <taxon>Ascomycota</taxon>
        <taxon>Pezizomycotina</taxon>
        <taxon>Eurotiomycetes</taxon>
        <taxon>Eurotiomycetidae</taxon>
        <taxon>Eurotiales</taxon>
        <taxon>Aspergillaceae</taxon>
        <taxon>Aspergillus</taxon>
        <taxon>Aspergillus subgen. Circumdati</taxon>
    </lineage>
</organism>
<evidence type="ECO:0000313" key="2">
    <source>
        <dbReference type="EMBL" id="PYH35971.1"/>
    </source>
</evidence>
<evidence type="ECO:0000256" key="1">
    <source>
        <dbReference type="ARBA" id="ARBA00023002"/>
    </source>
</evidence>
<dbReference type="PANTHER" id="PTHR21363:SF0">
    <property type="entry name" value="PREPHENATE DEHYDROGENASE [NADP(+)]"/>
    <property type="match status" value="1"/>
</dbReference>
<dbReference type="OrthoDB" id="5399569at2759"/>
<sequence length="93" mass="10063">MCLSDLWKITQKATKVGAIVGGQTSCKAPELAAFDKHLPKDVEIVSCHSLHGPQVNPKGQPLVRCCLPACLPVCYLLGAYYMPSRPKIAQDNV</sequence>
<evidence type="ECO:0000313" key="3">
    <source>
        <dbReference type="Proteomes" id="UP000247647"/>
    </source>
</evidence>
<keyword evidence="1" id="KW-0560">Oxidoreductase</keyword>
<dbReference type="PANTHER" id="PTHR21363">
    <property type="entry name" value="PREPHENATE DEHYDROGENASE"/>
    <property type="match status" value="1"/>
</dbReference>
<name>A0A318YN07_ASPNB</name>
<evidence type="ECO:0008006" key="4">
    <source>
        <dbReference type="Google" id="ProtNLM"/>
    </source>
</evidence>
<dbReference type="GO" id="GO:0070403">
    <property type="term" value="F:NAD+ binding"/>
    <property type="evidence" value="ECO:0007669"/>
    <property type="project" value="TreeGrafter"/>
</dbReference>
<reference evidence="2" key="1">
    <citation type="submission" date="2016-12" db="EMBL/GenBank/DDBJ databases">
        <title>The genomes of Aspergillus section Nigri reveals drivers in fungal speciation.</title>
        <authorList>
            <consortium name="DOE Joint Genome Institute"/>
            <person name="Vesth T.C."/>
            <person name="Nybo J."/>
            <person name="Theobald S."/>
            <person name="Brandl J."/>
            <person name="Frisvad J.C."/>
            <person name="Nielsen K.F."/>
            <person name="Lyhne E.K."/>
            <person name="Kogle M.E."/>
            <person name="Kuo A."/>
            <person name="Riley R."/>
            <person name="Clum A."/>
            <person name="Nolan M."/>
            <person name="Lipzen A."/>
            <person name="Salamov A."/>
            <person name="Henrissat B."/>
            <person name="Wiebenga A."/>
            <person name="De Vries R.P."/>
            <person name="Grigoriev I.V."/>
            <person name="Mortensen U.H."/>
            <person name="Andersen M.R."/>
            <person name="Baker S.E."/>
        </authorList>
    </citation>
    <scope>NUCLEOTIDE SEQUENCE [LARGE SCALE GENOMIC DNA]</scope>
    <source>
        <strain evidence="2">CBS 115656</strain>
    </source>
</reference>
<protein>
    <recommendedName>
        <fullName evidence="4">Prephenate/arogenate dehydrogenase domain-containing protein</fullName>
    </recommendedName>
</protein>
<proteinExistence type="predicted"/>
<keyword evidence="3" id="KW-1185">Reference proteome</keyword>
<dbReference type="GO" id="GO:0006571">
    <property type="term" value="P:tyrosine biosynthetic process"/>
    <property type="evidence" value="ECO:0007669"/>
    <property type="project" value="TreeGrafter"/>
</dbReference>
<accession>A0A318YN07</accession>
<dbReference type="Proteomes" id="UP000247647">
    <property type="component" value="Unassembled WGS sequence"/>
</dbReference>
<dbReference type="InterPro" id="IPR050812">
    <property type="entry name" value="Preph/Arog_dehydrog"/>
</dbReference>
<dbReference type="GO" id="GO:0008977">
    <property type="term" value="F:prephenate dehydrogenase (NAD+) activity"/>
    <property type="evidence" value="ECO:0007669"/>
    <property type="project" value="TreeGrafter"/>
</dbReference>
<dbReference type="EMBL" id="KZ821454">
    <property type="protein sequence ID" value="PYH35971.1"/>
    <property type="molecule type" value="Genomic_DNA"/>
</dbReference>
<dbReference type="AlphaFoldDB" id="A0A318YN07"/>
<gene>
    <name evidence="2" type="ORF">BO87DRAFT_374984</name>
</gene>
<dbReference type="GeneID" id="37125374"/>
<dbReference type="RefSeq" id="XP_025481449.1">
    <property type="nucleotide sequence ID" value="XM_025622918.1"/>
</dbReference>